<dbReference type="EMBL" id="OU594953">
    <property type="protein sequence ID" value="CAG9279952.1"/>
    <property type="molecule type" value="Genomic_DNA"/>
</dbReference>
<keyword evidence="3" id="KW-0677">Repeat</keyword>
<dbReference type="AlphaFoldDB" id="A0A8J9TH50"/>
<protein>
    <recommendedName>
        <fullName evidence="7">Beta-catenin-like protein 1 N-terminal domain-containing protein</fullName>
    </recommendedName>
</protein>
<evidence type="ECO:0000256" key="2">
    <source>
        <dbReference type="ARBA" id="ARBA00022553"/>
    </source>
</evidence>
<evidence type="ECO:0000313" key="8">
    <source>
        <dbReference type="EMBL" id="CAG9279952.1"/>
    </source>
</evidence>
<evidence type="ECO:0000259" key="7">
    <source>
        <dbReference type="SMART" id="SM01156"/>
    </source>
</evidence>
<keyword evidence="4" id="KW-0175">Coiled coil</keyword>
<name>A0A8J9TH50_PHATR</name>
<dbReference type="Gene3D" id="1.25.10.10">
    <property type="entry name" value="Leucine-rich Repeat Variant"/>
    <property type="match status" value="1"/>
</dbReference>
<dbReference type="Proteomes" id="UP000836788">
    <property type="component" value="Chromosome 12"/>
</dbReference>
<organism evidence="8">
    <name type="scientific">Phaeodactylum tricornutum</name>
    <name type="common">Diatom</name>
    <dbReference type="NCBI Taxonomy" id="2850"/>
    <lineage>
        <taxon>Eukaryota</taxon>
        <taxon>Sar</taxon>
        <taxon>Stramenopiles</taxon>
        <taxon>Ochrophyta</taxon>
        <taxon>Bacillariophyta</taxon>
        <taxon>Bacillariophyceae</taxon>
        <taxon>Bacillariophycidae</taxon>
        <taxon>Naviculales</taxon>
        <taxon>Phaeodactylaceae</taxon>
        <taxon>Phaeodactylum</taxon>
    </lineage>
</organism>
<keyword evidence="2" id="KW-0597">Phosphoprotein</keyword>
<dbReference type="InterPro" id="IPR011989">
    <property type="entry name" value="ARM-like"/>
</dbReference>
<evidence type="ECO:0000256" key="6">
    <source>
        <dbReference type="SAM" id="MobiDB-lite"/>
    </source>
</evidence>
<dbReference type="PANTHER" id="PTHR14978">
    <property type="entry name" value="BETA-CATENIN-LIKE PROTEIN 1 NUCLEAR ASSOCIATED PROTEIN"/>
    <property type="match status" value="1"/>
</dbReference>
<feature type="domain" description="Beta-catenin-like protein 1 N-terminal" evidence="7">
    <location>
        <begin position="105"/>
        <end position="216"/>
    </location>
</feature>
<evidence type="ECO:0000256" key="4">
    <source>
        <dbReference type="ARBA" id="ARBA00023054"/>
    </source>
</evidence>
<dbReference type="SMART" id="SM01156">
    <property type="entry name" value="DUF1716"/>
    <property type="match status" value="1"/>
</dbReference>
<accession>A0A8J9TH50</accession>
<evidence type="ECO:0000256" key="3">
    <source>
        <dbReference type="ARBA" id="ARBA00022737"/>
    </source>
</evidence>
<reference evidence="8" key="1">
    <citation type="submission" date="2022-02" db="EMBL/GenBank/DDBJ databases">
        <authorList>
            <person name="Giguere J D."/>
        </authorList>
    </citation>
    <scope>NUCLEOTIDE SEQUENCE</scope>
    <source>
        <strain evidence="8">CCAP 1055/1</strain>
    </source>
</reference>
<comment type="subcellular location">
    <subcellularLocation>
        <location evidence="1">Nucleus</location>
    </subcellularLocation>
</comment>
<evidence type="ECO:0000256" key="1">
    <source>
        <dbReference type="ARBA" id="ARBA00004123"/>
    </source>
</evidence>
<dbReference type="InterPro" id="IPR039678">
    <property type="entry name" value="CTNNBL1"/>
</dbReference>
<dbReference type="Pfam" id="PF08216">
    <property type="entry name" value="CTNNBL"/>
    <property type="match status" value="1"/>
</dbReference>
<sequence>MNQVLDRSFDSAGSTESKVAIPEFIPASTWQGSKSGYYFGTSVRGTGYHRDISTQHQQSAALTSRHATHNGGTVTEEPHSNGSRKRIRKSVQIDEDQNETRVILSPEELLERAERQQRNSSKSTALLLDLTPKGMRKAVNALRKAIEVNELQRAQHVNEPERYMESEVALYEHIAAWKAIASDPTRLFPIAIEMELVQNLLQLLLHDNVDLAAAVISTLVEWLDPDLLQSKEESESGEEEAALLASVAAVASIVVHEGAEPLVSNLSRLNSNNEEDEVGKGIEDVMTLIENLIEIDSLCALVEKVALVPNEKSLAAHLCKDTKLLSWCFQQVEENGSLRDRALEIISLMAPKEDVYDAVSDWSRLPPYVSSFAEQKEDGKTQDNSATLDGIEILLQTVAAFRKRQPADETEVERLENAGLIVTSALTFSSTNVEAFLSAQGIELVIRCLKERVHAGGIVLPWLDWTGTDHVYKTACEHMIVAGFLKYLLPLLMGNHTPKSFDMVQTKRTKRSWQTNLETTSIRVLYALTRYLTDKSPEDAKARLLAKFATDSAKCDRVVELLLEYDQKARVAEYKFYRSDVEERLRQDYDDSETATGMVEMAALEAKLTGGGDVFHRIGAVAAWLCVGSKRCHERILATLRQHDSGMSLVQAAVSEFVSVLDEALSVSQRAQLQSYLQKL</sequence>
<dbReference type="GO" id="GO:0005681">
    <property type="term" value="C:spliceosomal complex"/>
    <property type="evidence" value="ECO:0007669"/>
    <property type="project" value="TreeGrafter"/>
</dbReference>
<feature type="region of interest" description="Disordered" evidence="6">
    <location>
        <begin position="53"/>
        <end position="87"/>
    </location>
</feature>
<dbReference type="PANTHER" id="PTHR14978:SF0">
    <property type="entry name" value="BETA-CATENIN-LIKE PROTEIN 1"/>
    <property type="match status" value="1"/>
</dbReference>
<gene>
    <name evidence="8" type="ORF">PTTT1_LOCUS11729</name>
</gene>
<evidence type="ECO:0000256" key="5">
    <source>
        <dbReference type="ARBA" id="ARBA00023242"/>
    </source>
</evidence>
<keyword evidence="5" id="KW-0539">Nucleus</keyword>
<proteinExistence type="predicted"/>
<dbReference type="InterPro" id="IPR013180">
    <property type="entry name" value="CTNNBL1_N"/>
</dbReference>